<comment type="catalytic activity">
    <reaction evidence="9">
        <text>S-methyl-5'-thioadenosine + phosphate = 5-(methylsulfanyl)-alpha-D-ribose 1-phosphate + adenine</text>
        <dbReference type="Rhea" id="RHEA:11852"/>
        <dbReference type="ChEBI" id="CHEBI:16708"/>
        <dbReference type="ChEBI" id="CHEBI:17509"/>
        <dbReference type="ChEBI" id="CHEBI:43474"/>
        <dbReference type="ChEBI" id="CHEBI:58533"/>
        <dbReference type="EC" id="2.4.2.28"/>
    </reaction>
    <physiologicalReaction direction="left-to-right" evidence="9">
        <dbReference type="Rhea" id="RHEA:11853"/>
    </physiologicalReaction>
</comment>
<comment type="catalytic activity">
    <reaction evidence="1">
        <text>inosine + phosphate = alpha-D-ribose 1-phosphate + hypoxanthine</text>
        <dbReference type="Rhea" id="RHEA:27646"/>
        <dbReference type="ChEBI" id="CHEBI:17368"/>
        <dbReference type="ChEBI" id="CHEBI:17596"/>
        <dbReference type="ChEBI" id="CHEBI:43474"/>
        <dbReference type="ChEBI" id="CHEBI:57720"/>
        <dbReference type="EC" id="2.4.2.1"/>
    </reaction>
    <physiologicalReaction direction="left-to-right" evidence="1">
        <dbReference type="Rhea" id="RHEA:27647"/>
    </physiologicalReaction>
</comment>
<dbReference type="GO" id="GO:0017061">
    <property type="term" value="F:S-methyl-5-thioadenosine phosphorylase activity"/>
    <property type="evidence" value="ECO:0007669"/>
    <property type="project" value="UniProtKB-EC"/>
</dbReference>
<dbReference type="InterPro" id="IPR011324">
    <property type="entry name" value="Cytotoxic_necrot_fac-like_cat"/>
</dbReference>
<accession>A0A165M6Z8</accession>
<dbReference type="AlphaFoldDB" id="A0A165M6Z8"/>
<name>A0A165M6Z8_PELLU</name>
<keyword evidence="4" id="KW-0479">Metal-binding</keyword>
<keyword evidence="5" id="KW-0378">Hydrolase</keyword>
<dbReference type="CDD" id="cd16833">
    <property type="entry name" value="YfiH"/>
    <property type="match status" value="1"/>
</dbReference>
<evidence type="ECO:0000256" key="6">
    <source>
        <dbReference type="ARBA" id="ARBA00022833"/>
    </source>
</evidence>
<evidence type="ECO:0000256" key="1">
    <source>
        <dbReference type="ARBA" id="ARBA00000553"/>
    </source>
</evidence>
<gene>
    <name evidence="11" type="ORF">A3K90_10100</name>
</gene>
<organism evidence="11 12">
    <name type="scientific">Pelodictyon luteolum</name>
    <dbReference type="NCBI Taxonomy" id="1100"/>
    <lineage>
        <taxon>Bacteria</taxon>
        <taxon>Pseudomonadati</taxon>
        <taxon>Chlorobiota</taxon>
        <taxon>Chlorobiia</taxon>
        <taxon>Chlorobiales</taxon>
        <taxon>Chlorobiaceae</taxon>
        <taxon>Chlorobium/Pelodictyon group</taxon>
        <taxon>Pelodictyon</taxon>
    </lineage>
</organism>
<evidence type="ECO:0000256" key="7">
    <source>
        <dbReference type="ARBA" id="ARBA00047989"/>
    </source>
</evidence>
<dbReference type="RefSeq" id="WP_303681048.1">
    <property type="nucleotide sequence ID" value="NZ_LVWG01000017.1"/>
</dbReference>
<evidence type="ECO:0000313" key="12">
    <source>
        <dbReference type="Proteomes" id="UP000076481"/>
    </source>
</evidence>
<evidence type="ECO:0000256" key="9">
    <source>
        <dbReference type="ARBA" id="ARBA00049893"/>
    </source>
</evidence>
<keyword evidence="6" id="KW-0862">Zinc</keyword>
<dbReference type="EMBL" id="LVWG01000017">
    <property type="protein sequence ID" value="KZK74886.1"/>
    <property type="molecule type" value="Genomic_DNA"/>
</dbReference>
<dbReference type="InterPro" id="IPR003730">
    <property type="entry name" value="Cu_polyphenol_OxRdtase"/>
</dbReference>
<comment type="similarity">
    <text evidence="2 10">Belongs to the purine nucleoside phosphorylase YfiH/LACC1 family.</text>
</comment>
<comment type="caution">
    <text evidence="11">The sequence shown here is derived from an EMBL/GenBank/DDBJ whole genome shotgun (WGS) entry which is preliminary data.</text>
</comment>
<evidence type="ECO:0000256" key="10">
    <source>
        <dbReference type="RuleBase" id="RU361274"/>
    </source>
</evidence>
<dbReference type="Pfam" id="PF02578">
    <property type="entry name" value="Cu-oxidase_4"/>
    <property type="match status" value="1"/>
</dbReference>
<dbReference type="GO" id="GO:0005507">
    <property type="term" value="F:copper ion binding"/>
    <property type="evidence" value="ECO:0007669"/>
    <property type="project" value="TreeGrafter"/>
</dbReference>
<evidence type="ECO:0000313" key="11">
    <source>
        <dbReference type="EMBL" id="KZK74886.1"/>
    </source>
</evidence>
<proteinExistence type="inferred from homology"/>
<evidence type="ECO:0000256" key="4">
    <source>
        <dbReference type="ARBA" id="ARBA00022723"/>
    </source>
</evidence>
<dbReference type="PANTHER" id="PTHR30616">
    <property type="entry name" value="UNCHARACTERIZED PROTEIN YFIH"/>
    <property type="match status" value="1"/>
</dbReference>
<evidence type="ECO:0000256" key="8">
    <source>
        <dbReference type="ARBA" id="ARBA00048968"/>
    </source>
</evidence>
<dbReference type="NCBIfam" id="TIGR00726">
    <property type="entry name" value="peptidoglycan editing factor PgeF"/>
    <property type="match status" value="1"/>
</dbReference>
<dbReference type="Proteomes" id="UP000076481">
    <property type="component" value="Unassembled WGS sequence"/>
</dbReference>
<dbReference type="GO" id="GO:0016787">
    <property type="term" value="F:hydrolase activity"/>
    <property type="evidence" value="ECO:0007669"/>
    <property type="project" value="UniProtKB-KW"/>
</dbReference>
<dbReference type="Gene3D" id="3.60.140.10">
    <property type="entry name" value="CNF1/YfiH-like putative cysteine hydrolases"/>
    <property type="match status" value="1"/>
</dbReference>
<dbReference type="SUPFAM" id="SSF64438">
    <property type="entry name" value="CNF1/YfiH-like putative cysteine hydrolases"/>
    <property type="match status" value="1"/>
</dbReference>
<dbReference type="PANTHER" id="PTHR30616:SF2">
    <property type="entry name" value="PURINE NUCLEOSIDE PHOSPHORYLASE LACC1"/>
    <property type="match status" value="1"/>
</dbReference>
<sequence length="265" mass="28679">MEQDELRRHDGNAPFITPGTFGRGGDILALQSTRHGGLSPDPWNSLNLGENTLDDPRRVRENMLILAKAAGFDASRTVGSLQVHGTEVLHAREPGHHSGYDAFITDTENLWLCIFTADCLPVLIYDPEQRAIGAAHAGWQGTAAGIVGKTLHAMGEAFGSRPESCEAWIGTGISGDDYEVGAEVAAAAAFPEKCSMPGAEGKRLLDLGAANRMQLLQAGVDEERIERAPYCSFRDEGMFFSYRRDNGRTGRMAAVIGIRPVSRRP</sequence>
<reference evidence="11 12" key="1">
    <citation type="submission" date="2016-03" db="EMBL/GenBank/DDBJ databases">
        <title>Speciation and ecological success in dimly lit waters: horizontal gene transfer in a green sulfur bacteria bloom unveiled by metagenomic assembly.</title>
        <authorList>
            <person name="Llorens-Mares T."/>
            <person name="Liu Z."/>
            <person name="Allen L.Z."/>
            <person name="Rusch D.B."/>
            <person name="Craig M.T."/>
            <person name="Dupont C.L."/>
            <person name="Bryant D.A."/>
            <person name="Casamayor E.O."/>
        </authorList>
    </citation>
    <scope>NUCLEOTIDE SEQUENCE [LARGE SCALE GENOMIC DNA]</scope>
    <source>
        <strain evidence="11">CIII</strain>
    </source>
</reference>
<dbReference type="InterPro" id="IPR038371">
    <property type="entry name" value="Cu_polyphenol_OxRdtase_sf"/>
</dbReference>
<evidence type="ECO:0000256" key="2">
    <source>
        <dbReference type="ARBA" id="ARBA00007353"/>
    </source>
</evidence>
<comment type="catalytic activity">
    <reaction evidence="7">
        <text>adenosine + H2O + H(+) = inosine + NH4(+)</text>
        <dbReference type="Rhea" id="RHEA:24408"/>
        <dbReference type="ChEBI" id="CHEBI:15377"/>
        <dbReference type="ChEBI" id="CHEBI:15378"/>
        <dbReference type="ChEBI" id="CHEBI:16335"/>
        <dbReference type="ChEBI" id="CHEBI:17596"/>
        <dbReference type="ChEBI" id="CHEBI:28938"/>
        <dbReference type="EC" id="3.5.4.4"/>
    </reaction>
    <physiologicalReaction direction="left-to-right" evidence="7">
        <dbReference type="Rhea" id="RHEA:24409"/>
    </physiologicalReaction>
</comment>
<keyword evidence="3" id="KW-0808">Transferase</keyword>
<evidence type="ECO:0000256" key="3">
    <source>
        <dbReference type="ARBA" id="ARBA00022679"/>
    </source>
</evidence>
<protein>
    <recommendedName>
        <fullName evidence="10">Purine nucleoside phosphorylase</fullName>
    </recommendedName>
</protein>
<evidence type="ECO:0000256" key="5">
    <source>
        <dbReference type="ARBA" id="ARBA00022801"/>
    </source>
</evidence>
<comment type="catalytic activity">
    <reaction evidence="8">
        <text>adenosine + phosphate = alpha-D-ribose 1-phosphate + adenine</text>
        <dbReference type="Rhea" id="RHEA:27642"/>
        <dbReference type="ChEBI" id="CHEBI:16335"/>
        <dbReference type="ChEBI" id="CHEBI:16708"/>
        <dbReference type="ChEBI" id="CHEBI:43474"/>
        <dbReference type="ChEBI" id="CHEBI:57720"/>
        <dbReference type="EC" id="2.4.2.1"/>
    </reaction>
    <physiologicalReaction direction="left-to-right" evidence="8">
        <dbReference type="Rhea" id="RHEA:27643"/>
    </physiologicalReaction>
</comment>